<accession>A0A511KD05</accession>
<keyword evidence="1" id="KW-0472">Membrane</keyword>
<evidence type="ECO:0000259" key="2">
    <source>
        <dbReference type="PROSITE" id="PS00022"/>
    </source>
</evidence>
<protein>
    <recommendedName>
        <fullName evidence="2 3">EGF-like domain-containing protein</fullName>
    </recommendedName>
</protein>
<reference evidence="4 5" key="1">
    <citation type="submission" date="2019-07" db="EMBL/GenBank/DDBJ databases">
        <title>Rhodotorula toruloides NBRC10032 genome sequencing.</title>
        <authorList>
            <person name="Shida Y."/>
            <person name="Takaku H."/>
            <person name="Ogasawara W."/>
            <person name="Mori K."/>
        </authorList>
    </citation>
    <scope>NUCLEOTIDE SEQUENCE [LARGE SCALE GENOMIC DNA]</scope>
    <source>
        <strain evidence="4 5">NBRC10032</strain>
    </source>
</reference>
<evidence type="ECO:0000313" key="4">
    <source>
        <dbReference type="EMBL" id="GEM08260.1"/>
    </source>
</evidence>
<gene>
    <name evidence="4" type="ORF">Rt10032_c05g2277</name>
</gene>
<dbReference type="InterPro" id="IPR000742">
    <property type="entry name" value="EGF"/>
</dbReference>
<dbReference type="PROSITE" id="PS01186">
    <property type="entry name" value="EGF_2"/>
    <property type="match status" value="1"/>
</dbReference>
<dbReference type="AlphaFoldDB" id="A0A511KD05"/>
<evidence type="ECO:0000313" key="5">
    <source>
        <dbReference type="Proteomes" id="UP000321518"/>
    </source>
</evidence>
<evidence type="ECO:0000256" key="1">
    <source>
        <dbReference type="SAM" id="Phobius"/>
    </source>
</evidence>
<sequence length="779" mass="82273">MLFSRTSLRHSTIQHCQPNFDLAHAGTDLSFPLPPTATIAPSSIFDRAAGSSFHDSHMHALTPSPTFSLPSSVPPPTPPPPLPEFVSVRLDPIALPQGELPPSDWRKSHVRQADSISSSIAAVPLRQSLRHRASGAFLREKEATAQDEKQRRTADWLEGVAATSGSSTGSSRLRWADRAGPGWALKFEKRPRVDSCRSRRGVKGSTFLKSRQVRIAAIVLLVIALLLIVGLATGLTRKAASVALVNTCDCLHGGKAEPTPGGCSCLCTAGWGGTSCHLNATCSNSIAQGLLDIAAQSSKLWQPVINVARLATVLDRYILPTSSADSCASQLALLEVPSFSVSTYRNRLAWTEAALVHTLALTESNSSLAQLRTFASGLDFAQYGDEPASKPNSNYEAIVGGYTWDLAAMQRTVQNVSWIVAVKPDTATAATIAAAPQAASALDTITNNGVASSKQRSTALVHYWNDTLEISPAQLKSFRQAVQAADILIPFDASLTTMQDPAQESLPLAITCRPNLADDVVTRVNEVEAGVFGLENVTSLANATCKDRPIYGLLNLLHLAQPFASTDTRLNLPRQALVLSGSSALSARTSIHAGETLIASPSASVSTTASSPVSIEHFGILSSATSAIDHVLFDYLTLLPASIAQALVDNYVLSSSTAPPSSSSPLLSSGLPPLEVQVWGGVQAGDVVKVFSGLTFSSSNDTLLFGSAAGDALRTWVLANTTNGKTIEWSLNAETSAVVRDSSIGGSATFEQVWADAKRGRWTTAQQVWVALGKAGSIG</sequence>
<organism evidence="4 5">
    <name type="scientific">Rhodotorula toruloides</name>
    <name type="common">Yeast</name>
    <name type="synonym">Rhodosporidium toruloides</name>
    <dbReference type="NCBI Taxonomy" id="5286"/>
    <lineage>
        <taxon>Eukaryota</taxon>
        <taxon>Fungi</taxon>
        <taxon>Dikarya</taxon>
        <taxon>Basidiomycota</taxon>
        <taxon>Pucciniomycotina</taxon>
        <taxon>Microbotryomycetes</taxon>
        <taxon>Sporidiobolales</taxon>
        <taxon>Sporidiobolaceae</taxon>
        <taxon>Rhodotorula</taxon>
    </lineage>
</organism>
<dbReference type="EMBL" id="BJWK01000005">
    <property type="protein sequence ID" value="GEM08260.1"/>
    <property type="molecule type" value="Genomic_DNA"/>
</dbReference>
<keyword evidence="1" id="KW-1133">Transmembrane helix</keyword>
<feature type="transmembrane region" description="Helical" evidence="1">
    <location>
        <begin position="215"/>
        <end position="235"/>
    </location>
</feature>
<name>A0A511KD05_RHOTO</name>
<feature type="domain" description="EGF-like" evidence="2 3">
    <location>
        <begin position="265"/>
        <end position="276"/>
    </location>
</feature>
<evidence type="ECO:0000259" key="3">
    <source>
        <dbReference type="PROSITE" id="PS01186"/>
    </source>
</evidence>
<dbReference type="OrthoDB" id="5595612at2759"/>
<proteinExistence type="predicted"/>
<dbReference type="PROSITE" id="PS00022">
    <property type="entry name" value="EGF_1"/>
    <property type="match status" value="1"/>
</dbReference>
<comment type="caution">
    <text evidence="4">The sequence shown here is derived from an EMBL/GenBank/DDBJ whole genome shotgun (WGS) entry which is preliminary data.</text>
</comment>
<dbReference type="Proteomes" id="UP000321518">
    <property type="component" value="Unassembled WGS sequence"/>
</dbReference>
<keyword evidence="1" id="KW-0812">Transmembrane</keyword>